<dbReference type="InterPro" id="IPR001279">
    <property type="entry name" value="Metallo-B-lactamas"/>
</dbReference>
<accession>A0A1I0EJJ3</accession>
<sequence>MIERAPGIFEVELHSGQLSISEIKIFIVKGTEGGRSLMVDAGFRNKDCLRVMEGVLEELGIRYDQLDIFLTHKHHDHCGLASVYAERGARLFLNRLEDRHCYDCLYYSHSHGAAEDQPQVLRSVGVTPQDTPEVWEMFMEINRRAEGEKGWEFDIPGFYYTPASAGDVFCYGNYRFEAVELSGHTYGQLGLYDADQKVLFIADQVINGIVPIVGTSYPDEGLLARYFKSLEYIKHHYADCLVLPAHNGPVTDLAGTVNRIVFSYLDKADMIRSILVHGRRAMTTQEVARLAYGMERVPADQAQFIKLKMVISKTFSCLEYLYEEDFALRTERDGVFYWEAP</sequence>
<dbReference type="Pfam" id="PF00753">
    <property type="entry name" value="Lactamase_B"/>
    <property type="match status" value="1"/>
</dbReference>
<evidence type="ECO:0000313" key="3">
    <source>
        <dbReference type="Proteomes" id="UP000198508"/>
    </source>
</evidence>
<proteinExistence type="predicted"/>
<evidence type="ECO:0000259" key="1">
    <source>
        <dbReference type="SMART" id="SM00849"/>
    </source>
</evidence>
<evidence type="ECO:0000313" key="2">
    <source>
        <dbReference type="EMBL" id="SET44841.1"/>
    </source>
</evidence>
<dbReference type="RefSeq" id="WP_092362228.1">
    <property type="nucleotide sequence ID" value="NZ_CABJCG010000014.1"/>
</dbReference>
<dbReference type="InterPro" id="IPR036866">
    <property type="entry name" value="RibonucZ/Hydroxyglut_hydro"/>
</dbReference>
<dbReference type="SUPFAM" id="SSF56281">
    <property type="entry name" value="Metallo-hydrolase/oxidoreductase"/>
    <property type="match status" value="1"/>
</dbReference>
<gene>
    <name evidence="2" type="ORF">SAMN05216313_106146</name>
</gene>
<dbReference type="SMART" id="SM00849">
    <property type="entry name" value="Lactamase_B"/>
    <property type="match status" value="1"/>
</dbReference>
<name>A0A1I0EJJ3_9FIRM</name>
<dbReference type="Gene3D" id="3.60.15.10">
    <property type="entry name" value="Ribonuclease Z/Hydroxyacylglutathione hydrolase-like"/>
    <property type="match status" value="1"/>
</dbReference>
<protein>
    <submittedName>
        <fullName evidence="2">Glyoxylase, beta-lactamase superfamily II</fullName>
    </submittedName>
</protein>
<dbReference type="AlphaFoldDB" id="A0A1I0EJJ3"/>
<reference evidence="3" key="1">
    <citation type="submission" date="2016-10" db="EMBL/GenBank/DDBJ databases">
        <authorList>
            <person name="Varghese N."/>
            <person name="Submissions S."/>
        </authorList>
    </citation>
    <scope>NUCLEOTIDE SEQUENCE [LARGE SCALE GENOMIC DNA]</scope>
    <source>
        <strain evidence="3">NLAE-zl-G277</strain>
    </source>
</reference>
<organism evidence="2 3">
    <name type="scientific">Enterocloster lavalensis</name>
    <dbReference type="NCBI Taxonomy" id="460384"/>
    <lineage>
        <taxon>Bacteria</taxon>
        <taxon>Bacillati</taxon>
        <taxon>Bacillota</taxon>
        <taxon>Clostridia</taxon>
        <taxon>Lachnospirales</taxon>
        <taxon>Lachnospiraceae</taxon>
        <taxon>Enterocloster</taxon>
    </lineage>
</organism>
<dbReference type="PANTHER" id="PTHR23131:SF4">
    <property type="entry name" value="METALLO-BETA-LACTAMASE SUPERFAMILY POTEIN"/>
    <property type="match status" value="1"/>
</dbReference>
<keyword evidence="3" id="KW-1185">Reference proteome</keyword>
<dbReference type="InterPro" id="IPR050662">
    <property type="entry name" value="Sec-metab_biosynth-thioest"/>
</dbReference>
<feature type="domain" description="Metallo-beta-lactamase" evidence="1">
    <location>
        <begin position="22"/>
        <end position="246"/>
    </location>
</feature>
<dbReference type="GeneID" id="93276651"/>
<dbReference type="Proteomes" id="UP000198508">
    <property type="component" value="Unassembled WGS sequence"/>
</dbReference>
<dbReference type="STRING" id="460384.SAMN05216313_106146"/>
<dbReference type="EMBL" id="FOIM01000006">
    <property type="protein sequence ID" value="SET44841.1"/>
    <property type="molecule type" value="Genomic_DNA"/>
</dbReference>
<dbReference type="PANTHER" id="PTHR23131">
    <property type="entry name" value="ENDORIBONUCLEASE LACTB2"/>
    <property type="match status" value="1"/>
</dbReference>